<feature type="active site" description="Charge relay system" evidence="4">
    <location>
        <position position="253"/>
    </location>
</feature>
<evidence type="ECO:0000256" key="3">
    <source>
        <dbReference type="ARBA" id="ARBA00022825"/>
    </source>
</evidence>
<feature type="transmembrane region" description="Helical" evidence="6">
    <location>
        <begin position="357"/>
        <end position="381"/>
    </location>
</feature>
<organism evidence="9 10">
    <name type="scientific">Nonomuraea marmarensis</name>
    <dbReference type="NCBI Taxonomy" id="3351344"/>
    <lineage>
        <taxon>Bacteria</taxon>
        <taxon>Bacillati</taxon>
        <taxon>Actinomycetota</taxon>
        <taxon>Actinomycetes</taxon>
        <taxon>Streptosporangiales</taxon>
        <taxon>Streptosporangiaceae</taxon>
        <taxon>Nonomuraea</taxon>
    </lineage>
</organism>
<feature type="signal peptide" evidence="7">
    <location>
        <begin position="1"/>
        <end position="22"/>
    </location>
</feature>
<feature type="region of interest" description="Disordered" evidence="5">
    <location>
        <begin position="394"/>
        <end position="457"/>
    </location>
</feature>
<name>A0ABW7AVU8_9ACTN</name>
<dbReference type="Proteomes" id="UP001603978">
    <property type="component" value="Unassembled WGS sequence"/>
</dbReference>
<keyword evidence="10" id="KW-1185">Reference proteome</keyword>
<dbReference type="Gene3D" id="3.40.50.200">
    <property type="entry name" value="Peptidase S8/S53 domain"/>
    <property type="match status" value="1"/>
</dbReference>
<feature type="compositionally biased region" description="Pro residues" evidence="5">
    <location>
        <begin position="433"/>
        <end position="445"/>
    </location>
</feature>
<dbReference type="SUPFAM" id="SSF52743">
    <property type="entry name" value="Subtilisin-like"/>
    <property type="match status" value="1"/>
</dbReference>
<sequence>MRRLTRTAIATALALFLVGATAAGSGAAVPGPRAEQWWFTAWAVQNKVWPITQGQGITVAVIDTGVEASIPDLTGVVLPGTNLDSGSGDGRTDVDTDAPPGHGTAMAGLIASQGRGTGFVGVAPKAKILPIVANHVSDMAPAIRYAADHRAKVVNISQVAPQACPEDIQEAVSYAIQHDVVIVAGAGNQGDSLNFSNTPANCAGVFAIGGLDARLRPYVRTQRQPYVAAAAPATGVGGVLRDGKYHTSEGGTSSATALTSAVVALVRSKFPNLSARDVVQRIMAGLRDAGPNGRDDQTGYGAVRPNQALTTAEVPRDTPNPVFAAYDKWVAANGKKVGSGAPLAQHKPPAQHKKSEVGGLLAFAGLVIAVLLLAGLLLMFLMSRNKRAAAAGLMPGYPGHGQPRPYGRPGQPPQQDVPPVPPRSGRPGFGPRQNPPVGPGSPPAPYGQQDPPAQPRS</sequence>
<dbReference type="PANTHER" id="PTHR42884">
    <property type="entry name" value="PROPROTEIN CONVERTASE SUBTILISIN/KEXIN-RELATED"/>
    <property type="match status" value="1"/>
</dbReference>
<feature type="compositionally biased region" description="Low complexity" evidence="5">
    <location>
        <begin position="395"/>
        <end position="409"/>
    </location>
</feature>
<dbReference type="InterPro" id="IPR015500">
    <property type="entry name" value="Peptidase_S8_subtilisin-rel"/>
</dbReference>
<evidence type="ECO:0000313" key="9">
    <source>
        <dbReference type="EMBL" id="MFG1711179.1"/>
    </source>
</evidence>
<evidence type="ECO:0000256" key="6">
    <source>
        <dbReference type="SAM" id="Phobius"/>
    </source>
</evidence>
<dbReference type="PANTHER" id="PTHR42884:SF14">
    <property type="entry name" value="NEUROENDOCRINE CONVERTASE 1"/>
    <property type="match status" value="1"/>
</dbReference>
<keyword evidence="6" id="KW-1133">Transmembrane helix</keyword>
<evidence type="ECO:0000256" key="4">
    <source>
        <dbReference type="PROSITE-ProRule" id="PRU01240"/>
    </source>
</evidence>
<keyword evidence="3 4" id="KW-0720">Serine protease</keyword>
<comment type="similarity">
    <text evidence="4">Belongs to the peptidase S8 family.</text>
</comment>
<dbReference type="PROSITE" id="PS51892">
    <property type="entry name" value="SUBTILASE"/>
    <property type="match status" value="1"/>
</dbReference>
<evidence type="ECO:0000256" key="5">
    <source>
        <dbReference type="SAM" id="MobiDB-lite"/>
    </source>
</evidence>
<feature type="domain" description="Peptidase S8/S53" evidence="8">
    <location>
        <begin position="54"/>
        <end position="301"/>
    </location>
</feature>
<dbReference type="EMBL" id="JBICRM010000075">
    <property type="protein sequence ID" value="MFG1711179.1"/>
    <property type="molecule type" value="Genomic_DNA"/>
</dbReference>
<keyword evidence="7" id="KW-0732">Signal</keyword>
<keyword evidence="6" id="KW-0472">Membrane</keyword>
<dbReference type="InterPro" id="IPR000209">
    <property type="entry name" value="Peptidase_S8/S53_dom"/>
</dbReference>
<keyword evidence="2 4" id="KW-0378">Hydrolase</keyword>
<keyword evidence="1 4" id="KW-0645">Protease</keyword>
<keyword evidence="6" id="KW-0812">Transmembrane</keyword>
<protein>
    <submittedName>
        <fullName evidence="9">S8 family serine peptidase</fullName>
    </submittedName>
</protein>
<dbReference type="Pfam" id="PF00082">
    <property type="entry name" value="Peptidase_S8"/>
    <property type="match status" value="1"/>
</dbReference>
<dbReference type="CDD" id="cd00306">
    <property type="entry name" value="Peptidases_S8_S53"/>
    <property type="match status" value="1"/>
</dbReference>
<reference evidence="9 10" key="1">
    <citation type="submission" date="2024-10" db="EMBL/GenBank/DDBJ databases">
        <authorList>
            <person name="Topkara A.R."/>
            <person name="Saygin H."/>
        </authorList>
    </citation>
    <scope>NUCLEOTIDE SEQUENCE [LARGE SCALE GENOMIC DNA]</scope>
    <source>
        <strain evidence="9 10">M3C6</strain>
    </source>
</reference>
<gene>
    <name evidence="9" type="ORF">ACFLIM_49310</name>
</gene>
<evidence type="ECO:0000256" key="2">
    <source>
        <dbReference type="ARBA" id="ARBA00022801"/>
    </source>
</evidence>
<dbReference type="RefSeq" id="WP_393177704.1">
    <property type="nucleotide sequence ID" value="NZ_JBICRM010000075.1"/>
</dbReference>
<feature type="active site" description="Charge relay system" evidence="4">
    <location>
        <position position="102"/>
    </location>
</feature>
<evidence type="ECO:0000259" key="8">
    <source>
        <dbReference type="Pfam" id="PF00082"/>
    </source>
</evidence>
<accession>A0ABW7AVU8</accession>
<proteinExistence type="inferred from homology"/>
<dbReference type="PRINTS" id="PR00723">
    <property type="entry name" value="SUBTILISIN"/>
</dbReference>
<feature type="active site" description="Charge relay system" evidence="4">
    <location>
        <position position="63"/>
    </location>
</feature>
<feature type="compositionally biased region" description="Pro residues" evidence="5">
    <location>
        <begin position="410"/>
        <end position="424"/>
    </location>
</feature>
<evidence type="ECO:0000256" key="1">
    <source>
        <dbReference type="ARBA" id="ARBA00022670"/>
    </source>
</evidence>
<feature type="chain" id="PRO_5045301446" evidence="7">
    <location>
        <begin position="23"/>
        <end position="457"/>
    </location>
</feature>
<dbReference type="InterPro" id="IPR036852">
    <property type="entry name" value="Peptidase_S8/S53_dom_sf"/>
</dbReference>
<evidence type="ECO:0000313" key="10">
    <source>
        <dbReference type="Proteomes" id="UP001603978"/>
    </source>
</evidence>
<evidence type="ECO:0000256" key="7">
    <source>
        <dbReference type="SAM" id="SignalP"/>
    </source>
</evidence>
<comment type="caution">
    <text evidence="9">The sequence shown here is derived from an EMBL/GenBank/DDBJ whole genome shotgun (WGS) entry which is preliminary data.</text>
</comment>